<comment type="subcellular location">
    <subcellularLocation>
        <location evidence="1">Cell membrane</location>
        <topology evidence="1">Multi-pass membrane protein</topology>
    </subcellularLocation>
    <subcellularLocation>
        <location evidence="7">Membrane</location>
        <topology evidence="7">Multi-pass membrane protein</topology>
    </subcellularLocation>
</comment>
<comment type="similarity">
    <text evidence="2 7">Belongs to the XK family.</text>
</comment>
<feature type="transmembrane region" description="Helical" evidence="7">
    <location>
        <begin position="281"/>
        <end position="311"/>
    </location>
</feature>
<feature type="transmembrane region" description="Helical" evidence="7">
    <location>
        <begin position="336"/>
        <end position="359"/>
    </location>
</feature>
<evidence type="ECO:0000256" key="7">
    <source>
        <dbReference type="RuleBase" id="RU910716"/>
    </source>
</evidence>
<feature type="transmembrane region" description="Helical" evidence="7">
    <location>
        <begin position="28"/>
        <end position="55"/>
    </location>
</feature>
<organism evidence="8">
    <name type="scientific">Hyalella azteca</name>
    <name type="common">Amphipod</name>
    <dbReference type="NCBI Taxonomy" id="294128"/>
    <lineage>
        <taxon>Eukaryota</taxon>
        <taxon>Metazoa</taxon>
        <taxon>Ecdysozoa</taxon>
        <taxon>Arthropoda</taxon>
        <taxon>Crustacea</taxon>
        <taxon>Multicrustacea</taxon>
        <taxon>Malacostraca</taxon>
        <taxon>Eumalacostraca</taxon>
        <taxon>Peracarida</taxon>
        <taxon>Amphipoda</taxon>
        <taxon>Senticaudata</taxon>
        <taxon>Talitrida</taxon>
        <taxon>Talitroidea</taxon>
        <taxon>Hyalellidae</taxon>
        <taxon>Hyalella</taxon>
    </lineage>
</organism>
<reference evidence="8" key="2">
    <citation type="journal article" date="2018" name="Environ. Sci. Technol.">
        <title>The Toxicogenome of Hyalella azteca: A Model for Sediment Ecotoxicology and Evolutionary Toxicology.</title>
        <authorList>
            <person name="Poynton H.C."/>
            <person name="Hasenbein S."/>
            <person name="Benoit J.B."/>
            <person name="Sepulveda M.S."/>
            <person name="Poelchau M.F."/>
            <person name="Hughes D.S.T."/>
            <person name="Murali S.C."/>
            <person name="Chen S."/>
            <person name="Glastad K.M."/>
            <person name="Goodisman M.A.D."/>
            <person name="Werren J.H."/>
            <person name="Vineis J.H."/>
            <person name="Bowen J.L."/>
            <person name="Friedrich M."/>
            <person name="Jones J."/>
            <person name="Robertson H.M."/>
            <person name="Feyereisen R."/>
            <person name="Mechler-Hickson A."/>
            <person name="Mathers N."/>
            <person name="Lee C.E."/>
            <person name="Colbourne J.K."/>
            <person name="Biales A."/>
            <person name="Johnston J.S."/>
            <person name="Wellborn G.A."/>
            <person name="Rosendale A.J."/>
            <person name="Cridge A.G."/>
            <person name="Munoz-Torres M.C."/>
            <person name="Bain P.A."/>
            <person name="Manny A.R."/>
            <person name="Major K.M."/>
            <person name="Lambert F.N."/>
            <person name="Vulpe C.D."/>
            <person name="Tuck P."/>
            <person name="Blalock B.J."/>
            <person name="Lin Y.Y."/>
            <person name="Smith M.E."/>
            <person name="Ochoa-Acuna H."/>
            <person name="Chen M.M."/>
            <person name="Childers C.P."/>
            <person name="Qu J."/>
            <person name="Dugan S."/>
            <person name="Lee S.L."/>
            <person name="Chao H."/>
            <person name="Dinh H."/>
            <person name="Han Y."/>
            <person name="Doddapaneni H."/>
            <person name="Worley K.C."/>
            <person name="Muzny D.M."/>
            <person name="Gibbs R.A."/>
            <person name="Richards S."/>
        </authorList>
    </citation>
    <scope>NUCLEOTIDE SEQUENCE</scope>
    <source>
        <strain evidence="8">HAZT.00-mixed</strain>
        <tissue evidence="8">Whole organism</tissue>
    </source>
</reference>
<keyword evidence="4 7" id="KW-0812">Transmembrane</keyword>
<evidence type="ECO:0000256" key="3">
    <source>
        <dbReference type="ARBA" id="ARBA00022475"/>
    </source>
</evidence>
<keyword evidence="5 7" id="KW-1133">Transmembrane helix</keyword>
<dbReference type="OrthoDB" id="6136301at2759"/>
<dbReference type="Pfam" id="PF09815">
    <property type="entry name" value="XK-related"/>
    <property type="match status" value="1"/>
</dbReference>
<dbReference type="EMBL" id="JQDR03013709">
    <property type="protein sequence ID" value="KAA0189246.1"/>
    <property type="molecule type" value="Genomic_DNA"/>
</dbReference>
<reference evidence="8" key="3">
    <citation type="submission" date="2019-06" db="EMBL/GenBank/DDBJ databases">
        <authorList>
            <person name="Poynton C."/>
            <person name="Hasenbein S."/>
            <person name="Benoit J.B."/>
            <person name="Sepulveda M.S."/>
            <person name="Poelchau M.F."/>
            <person name="Murali S.C."/>
            <person name="Chen S."/>
            <person name="Glastad K.M."/>
            <person name="Werren J.H."/>
            <person name="Vineis J.H."/>
            <person name="Bowen J.L."/>
            <person name="Friedrich M."/>
            <person name="Jones J."/>
            <person name="Robertson H.M."/>
            <person name="Feyereisen R."/>
            <person name="Mechler-Hickson A."/>
            <person name="Mathers N."/>
            <person name="Lee C.E."/>
            <person name="Colbourne J.K."/>
            <person name="Biales A."/>
            <person name="Johnston J.S."/>
            <person name="Wellborn G.A."/>
            <person name="Rosendale A.J."/>
            <person name="Cridge A.G."/>
            <person name="Munoz-Torres M.C."/>
            <person name="Bain P.A."/>
            <person name="Manny A.R."/>
            <person name="Major K.M."/>
            <person name="Lambert F.N."/>
            <person name="Vulpe C.D."/>
            <person name="Tuck P."/>
            <person name="Blalock B.J."/>
            <person name="Lin Y.-Y."/>
            <person name="Smith M.E."/>
            <person name="Ochoa-Acuna H."/>
            <person name="Chen M.-J.M."/>
            <person name="Childers C.P."/>
            <person name="Qu J."/>
            <person name="Dugan S."/>
            <person name="Lee S.L."/>
            <person name="Chao H."/>
            <person name="Dinh H."/>
            <person name="Han Y."/>
            <person name="Doddapaneni H."/>
            <person name="Worley K.C."/>
            <person name="Muzny D.M."/>
            <person name="Gibbs R.A."/>
            <person name="Richards S."/>
        </authorList>
    </citation>
    <scope>NUCLEOTIDE SEQUENCE</scope>
    <source>
        <strain evidence="8">HAZT.00-mixed</strain>
        <tissue evidence="8">Whole organism</tissue>
    </source>
</reference>
<comment type="caution">
    <text evidence="8">The sequence shown here is derived from an EMBL/GenBank/DDBJ whole genome shotgun (WGS) entry which is preliminary data.</text>
</comment>
<dbReference type="GO" id="GO:0070782">
    <property type="term" value="P:phosphatidylserine exposure on apoptotic cell surface"/>
    <property type="evidence" value="ECO:0007669"/>
    <property type="project" value="TreeGrafter"/>
</dbReference>
<dbReference type="Proteomes" id="UP000711488">
    <property type="component" value="Unassembled WGS sequence"/>
</dbReference>
<evidence type="ECO:0000256" key="6">
    <source>
        <dbReference type="ARBA" id="ARBA00023136"/>
    </source>
</evidence>
<dbReference type="InterPro" id="IPR018629">
    <property type="entry name" value="XK-rel"/>
</dbReference>
<dbReference type="PANTHER" id="PTHR16024">
    <property type="entry name" value="XK-RELATED PROTEIN"/>
    <property type="match status" value="1"/>
</dbReference>
<reference evidence="8" key="1">
    <citation type="submission" date="2014-08" db="EMBL/GenBank/DDBJ databases">
        <authorList>
            <person name="Murali S."/>
            <person name="Richards S."/>
            <person name="Bandaranaike D."/>
            <person name="Bellair M."/>
            <person name="Blankenburg K."/>
            <person name="Chao H."/>
            <person name="Dinh H."/>
            <person name="Doddapaneni H."/>
            <person name="Dugan-Rocha S."/>
            <person name="Elkadiri S."/>
            <person name="Gnanaolivu R."/>
            <person name="Hughes D."/>
            <person name="Lee S."/>
            <person name="Li M."/>
            <person name="Ming W."/>
            <person name="Munidasa M."/>
            <person name="Muniz J."/>
            <person name="Nguyen L."/>
            <person name="Osuji N."/>
            <person name="Pu L.-L."/>
            <person name="Puazo M."/>
            <person name="Skinner E."/>
            <person name="Qu C."/>
            <person name="Quiroz J."/>
            <person name="Raj R."/>
            <person name="Weissenberger G."/>
            <person name="Xin Y."/>
            <person name="Zou X."/>
            <person name="Han Y."/>
            <person name="Worley K."/>
            <person name="Muzny D."/>
            <person name="Gibbs R."/>
        </authorList>
    </citation>
    <scope>NUCLEOTIDE SEQUENCE</scope>
    <source>
        <strain evidence="8">HAZT.00-mixed</strain>
        <tissue evidence="8">Whole organism</tissue>
    </source>
</reference>
<evidence type="ECO:0000256" key="4">
    <source>
        <dbReference type="ARBA" id="ARBA00022692"/>
    </source>
</evidence>
<feature type="transmembrane region" description="Helical" evidence="7">
    <location>
        <begin position="371"/>
        <end position="394"/>
    </location>
</feature>
<dbReference type="InterPro" id="IPR050895">
    <property type="entry name" value="XK-related_scramblase"/>
</dbReference>
<dbReference type="AlphaFoldDB" id="A0A6A0GV30"/>
<evidence type="ECO:0000256" key="5">
    <source>
        <dbReference type="ARBA" id="ARBA00022989"/>
    </source>
</evidence>
<feature type="transmembrane region" description="Helical" evidence="7">
    <location>
        <begin position="113"/>
        <end position="135"/>
    </location>
</feature>
<gene>
    <name evidence="8" type="ORF">HAZT_HAZT001641</name>
</gene>
<evidence type="ECO:0000256" key="2">
    <source>
        <dbReference type="ARBA" id="ARBA00008789"/>
    </source>
</evidence>
<protein>
    <recommendedName>
        <fullName evidence="7">XK-related protein</fullName>
    </recommendedName>
</protein>
<dbReference type="PANTHER" id="PTHR16024:SF10">
    <property type="entry name" value="XK-RELATED PROTEIN"/>
    <property type="match status" value="1"/>
</dbReference>
<name>A0A6A0GV30_HYAAZ</name>
<evidence type="ECO:0000313" key="8">
    <source>
        <dbReference type="EMBL" id="KAA0189246.1"/>
    </source>
</evidence>
<accession>A0A6A0GV30</accession>
<dbReference type="GO" id="GO:0043652">
    <property type="term" value="P:engulfment of apoptotic cell"/>
    <property type="evidence" value="ECO:0007669"/>
    <property type="project" value="TreeGrafter"/>
</dbReference>
<evidence type="ECO:0000256" key="1">
    <source>
        <dbReference type="ARBA" id="ARBA00004651"/>
    </source>
</evidence>
<proteinExistence type="inferred from homology"/>
<dbReference type="GO" id="GO:1902742">
    <property type="term" value="P:apoptotic process involved in development"/>
    <property type="evidence" value="ECO:0007669"/>
    <property type="project" value="TreeGrafter"/>
</dbReference>
<dbReference type="GO" id="GO:0005886">
    <property type="term" value="C:plasma membrane"/>
    <property type="evidence" value="ECO:0007669"/>
    <property type="project" value="UniProtKB-SubCell"/>
</dbReference>
<sequence length="411" mass="45931">MPDYGPESGLQQVPVHVKSADGSSTFGLILSIVFAALDIFTDILLALALHAQALAESDDGAARQTRWWFVVTVIIIIVPMVVVNCFSLLWYFQNRKCLGDYCVLHKMSTMRKLYIVVMHTILLGPIARYIDLLLYKYKRSKENRQVMMDEQGALVNRLTPKGEVFAVMQMVGYVRLDDTSLGNVFGISSAPPDVNKLAVGVIARDSAMLEMLHGFLQDAPQLVFQIFLLYRSPNIIDADLSDTKTVAIQLLKIALALLSLARSLVSYQEELRRGLVDKPSIGVFGVIVCVLWRMCMVAARVIVIGSFSAIVKDSGPKNNNSGWLGYKDIDPSDDPLTYPVITACIFGGHWLVMAVWIHAQVIVVTELWFRASIVFTVECSFLVGVCCLLLYYGFIHPKAELPEEQHLRFHR</sequence>
<feature type="transmembrane region" description="Helical" evidence="7">
    <location>
        <begin position="67"/>
        <end position="93"/>
    </location>
</feature>
<keyword evidence="6 7" id="KW-0472">Membrane</keyword>
<keyword evidence="3" id="KW-1003">Cell membrane</keyword>